<name>A0A5B7J967_PORTR</name>
<proteinExistence type="predicted"/>
<evidence type="ECO:0008006" key="3">
    <source>
        <dbReference type="Google" id="ProtNLM"/>
    </source>
</evidence>
<keyword evidence="2" id="KW-1185">Reference proteome</keyword>
<dbReference type="EMBL" id="VSRR010079417">
    <property type="protein sequence ID" value="MPC88944.1"/>
    <property type="molecule type" value="Genomic_DNA"/>
</dbReference>
<dbReference type="AlphaFoldDB" id="A0A5B7J967"/>
<protein>
    <recommendedName>
        <fullName evidence="3">Reverse transcriptase zinc-binding domain-containing protein</fullName>
    </recommendedName>
</protein>
<dbReference type="Proteomes" id="UP000324222">
    <property type="component" value="Unassembled WGS sequence"/>
</dbReference>
<evidence type="ECO:0000313" key="1">
    <source>
        <dbReference type="EMBL" id="MPC88944.1"/>
    </source>
</evidence>
<reference evidence="1 2" key="1">
    <citation type="submission" date="2019-05" db="EMBL/GenBank/DDBJ databases">
        <title>Another draft genome of Portunus trituberculatus and its Hox gene families provides insights of decapod evolution.</title>
        <authorList>
            <person name="Jeong J.-H."/>
            <person name="Song I."/>
            <person name="Kim S."/>
            <person name="Choi T."/>
            <person name="Kim D."/>
            <person name="Ryu S."/>
            <person name="Kim W."/>
        </authorList>
    </citation>
    <scope>NUCLEOTIDE SEQUENCE [LARGE SCALE GENOMIC DNA]</scope>
    <source>
        <tissue evidence="1">Muscle</tissue>
    </source>
</reference>
<gene>
    <name evidence="1" type="ORF">E2C01_083869</name>
</gene>
<evidence type="ECO:0000313" key="2">
    <source>
        <dbReference type="Proteomes" id="UP000324222"/>
    </source>
</evidence>
<sequence length="107" mass="12701">MEIKSTLRWYRNKEKIGREEWYQGDWTGKLLSKARSGTLEVNGRNRNPDEQQCGMCGEEKESVEHFIVECDKYRKQRKALDTQVANIIGREEWEERKEGKTEGSEQF</sequence>
<organism evidence="1 2">
    <name type="scientific">Portunus trituberculatus</name>
    <name type="common">Swimming crab</name>
    <name type="synonym">Neptunus trituberculatus</name>
    <dbReference type="NCBI Taxonomy" id="210409"/>
    <lineage>
        <taxon>Eukaryota</taxon>
        <taxon>Metazoa</taxon>
        <taxon>Ecdysozoa</taxon>
        <taxon>Arthropoda</taxon>
        <taxon>Crustacea</taxon>
        <taxon>Multicrustacea</taxon>
        <taxon>Malacostraca</taxon>
        <taxon>Eumalacostraca</taxon>
        <taxon>Eucarida</taxon>
        <taxon>Decapoda</taxon>
        <taxon>Pleocyemata</taxon>
        <taxon>Brachyura</taxon>
        <taxon>Eubrachyura</taxon>
        <taxon>Portunoidea</taxon>
        <taxon>Portunidae</taxon>
        <taxon>Portuninae</taxon>
        <taxon>Portunus</taxon>
    </lineage>
</organism>
<accession>A0A5B7J967</accession>
<comment type="caution">
    <text evidence="1">The sequence shown here is derived from an EMBL/GenBank/DDBJ whole genome shotgun (WGS) entry which is preliminary data.</text>
</comment>